<evidence type="ECO:0000313" key="1">
    <source>
        <dbReference type="EnsemblPlants" id="AET2Gv20558300.12"/>
    </source>
</evidence>
<protein>
    <submittedName>
        <fullName evidence="1">Uncharacterized protein</fullName>
    </submittedName>
</protein>
<reference evidence="1" key="3">
    <citation type="journal article" date="2017" name="Nature">
        <title>Genome sequence of the progenitor of the wheat D genome Aegilops tauschii.</title>
        <authorList>
            <person name="Luo M.C."/>
            <person name="Gu Y.Q."/>
            <person name="Puiu D."/>
            <person name="Wang H."/>
            <person name="Twardziok S.O."/>
            <person name="Deal K.R."/>
            <person name="Huo N."/>
            <person name="Zhu T."/>
            <person name="Wang L."/>
            <person name="Wang Y."/>
            <person name="McGuire P.E."/>
            <person name="Liu S."/>
            <person name="Long H."/>
            <person name="Ramasamy R.K."/>
            <person name="Rodriguez J.C."/>
            <person name="Van S.L."/>
            <person name="Yuan L."/>
            <person name="Wang Z."/>
            <person name="Xia Z."/>
            <person name="Xiao L."/>
            <person name="Anderson O.D."/>
            <person name="Ouyang S."/>
            <person name="Liang Y."/>
            <person name="Zimin A.V."/>
            <person name="Pertea G."/>
            <person name="Qi P."/>
            <person name="Bennetzen J.L."/>
            <person name="Dai X."/>
            <person name="Dawson M.W."/>
            <person name="Muller H.G."/>
            <person name="Kugler K."/>
            <person name="Rivarola-Duarte L."/>
            <person name="Spannagl M."/>
            <person name="Mayer K.F.X."/>
            <person name="Lu F.H."/>
            <person name="Bevan M.W."/>
            <person name="Leroy P."/>
            <person name="Li P."/>
            <person name="You F.M."/>
            <person name="Sun Q."/>
            <person name="Liu Z."/>
            <person name="Lyons E."/>
            <person name="Wicker T."/>
            <person name="Salzberg S.L."/>
            <person name="Devos K.M."/>
            <person name="Dvorak J."/>
        </authorList>
    </citation>
    <scope>NUCLEOTIDE SEQUENCE [LARGE SCALE GENOMIC DNA]</scope>
    <source>
        <strain evidence="1">cv. AL8/78</strain>
    </source>
</reference>
<proteinExistence type="predicted"/>
<evidence type="ECO:0000313" key="2">
    <source>
        <dbReference type="Proteomes" id="UP000015105"/>
    </source>
</evidence>
<accession>A0A453BLV9</accession>
<dbReference type="EnsemblPlants" id="AET2Gv20558300.12">
    <property type="protein sequence ID" value="AET2Gv20558300.12"/>
    <property type="gene ID" value="AET2Gv20558300"/>
</dbReference>
<reference evidence="1" key="5">
    <citation type="journal article" date="2021" name="G3 (Bethesda)">
        <title>Aegilops tauschii genome assembly Aet v5.0 features greater sequence contiguity and improved annotation.</title>
        <authorList>
            <person name="Wang L."/>
            <person name="Zhu T."/>
            <person name="Rodriguez J.C."/>
            <person name="Deal K.R."/>
            <person name="Dubcovsky J."/>
            <person name="McGuire P.E."/>
            <person name="Lux T."/>
            <person name="Spannagl M."/>
            <person name="Mayer K.F.X."/>
            <person name="Baldrich P."/>
            <person name="Meyers B.C."/>
            <person name="Huo N."/>
            <person name="Gu Y.Q."/>
            <person name="Zhou H."/>
            <person name="Devos K.M."/>
            <person name="Bennetzen J.L."/>
            <person name="Unver T."/>
            <person name="Budak H."/>
            <person name="Gulick P.J."/>
            <person name="Galiba G."/>
            <person name="Kalapos B."/>
            <person name="Nelson D.R."/>
            <person name="Li P."/>
            <person name="You F.M."/>
            <person name="Luo M.C."/>
            <person name="Dvorak J."/>
        </authorList>
    </citation>
    <scope>NUCLEOTIDE SEQUENCE [LARGE SCALE GENOMIC DNA]</scope>
    <source>
        <strain evidence="1">cv. AL8/78</strain>
    </source>
</reference>
<reference evidence="2" key="2">
    <citation type="journal article" date="2017" name="Nat. Plants">
        <title>The Aegilops tauschii genome reveals multiple impacts of transposons.</title>
        <authorList>
            <person name="Zhao G."/>
            <person name="Zou C."/>
            <person name="Li K."/>
            <person name="Wang K."/>
            <person name="Li T."/>
            <person name="Gao L."/>
            <person name="Zhang X."/>
            <person name="Wang H."/>
            <person name="Yang Z."/>
            <person name="Liu X."/>
            <person name="Jiang W."/>
            <person name="Mao L."/>
            <person name="Kong X."/>
            <person name="Jiao Y."/>
            <person name="Jia J."/>
        </authorList>
    </citation>
    <scope>NUCLEOTIDE SEQUENCE [LARGE SCALE GENOMIC DNA]</scope>
    <source>
        <strain evidence="2">cv. AL8/78</strain>
    </source>
</reference>
<sequence>RSEVFPTCAKKSWVRRSLSALLCAGVRLASYPSPEPHLVWELLALGLSFLFTFSTDHVKSRLT</sequence>
<keyword evidence="2" id="KW-1185">Reference proteome</keyword>
<name>A0A453BLV9_AEGTS</name>
<dbReference type="Proteomes" id="UP000015105">
    <property type="component" value="Chromosome 2D"/>
</dbReference>
<dbReference type="AlphaFoldDB" id="A0A453BLV9"/>
<reference evidence="1" key="4">
    <citation type="submission" date="2019-03" db="UniProtKB">
        <authorList>
            <consortium name="EnsemblPlants"/>
        </authorList>
    </citation>
    <scope>IDENTIFICATION</scope>
</reference>
<dbReference type="Gramene" id="AET2Gv20558300.12">
    <property type="protein sequence ID" value="AET2Gv20558300.12"/>
    <property type="gene ID" value="AET2Gv20558300"/>
</dbReference>
<reference evidence="2" key="1">
    <citation type="journal article" date="2014" name="Science">
        <title>Ancient hybridizations among the ancestral genomes of bread wheat.</title>
        <authorList>
            <consortium name="International Wheat Genome Sequencing Consortium,"/>
            <person name="Marcussen T."/>
            <person name="Sandve S.R."/>
            <person name="Heier L."/>
            <person name="Spannagl M."/>
            <person name="Pfeifer M."/>
            <person name="Jakobsen K.S."/>
            <person name="Wulff B.B."/>
            <person name="Steuernagel B."/>
            <person name="Mayer K.F."/>
            <person name="Olsen O.A."/>
        </authorList>
    </citation>
    <scope>NUCLEOTIDE SEQUENCE [LARGE SCALE GENOMIC DNA]</scope>
    <source>
        <strain evidence="2">cv. AL8/78</strain>
    </source>
</reference>
<organism evidence="1 2">
    <name type="scientific">Aegilops tauschii subsp. strangulata</name>
    <name type="common">Goatgrass</name>
    <dbReference type="NCBI Taxonomy" id="200361"/>
    <lineage>
        <taxon>Eukaryota</taxon>
        <taxon>Viridiplantae</taxon>
        <taxon>Streptophyta</taxon>
        <taxon>Embryophyta</taxon>
        <taxon>Tracheophyta</taxon>
        <taxon>Spermatophyta</taxon>
        <taxon>Magnoliopsida</taxon>
        <taxon>Liliopsida</taxon>
        <taxon>Poales</taxon>
        <taxon>Poaceae</taxon>
        <taxon>BOP clade</taxon>
        <taxon>Pooideae</taxon>
        <taxon>Triticodae</taxon>
        <taxon>Triticeae</taxon>
        <taxon>Triticinae</taxon>
        <taxon>Aegilops</taxon>
    </lineage>
</organism>